<evidence type="ECO:0000313" key="2">
    <source>
        <dbReference type="Proteomes" id="UP000031364"/>
    </source>
</evidence>
<proteinExistence type="predicted"/>
<dbReference type="InterPro" id="IPR008551">
    <property type="entry name" value="TANGO2"/>
</dbReference>
<dbReference type="EMBL" id="JNFP01000016">
    <property type="protein sequence ID" value="KIA64046.1"/>
    <property type="molecule type" value="Genomic_DNA"/>
</dbReference>
<organism evidence="1 2">
    <name type="scientific">Nocardia vulneris</name>
    <dbReference type="NCBI Taxonomy" id="1141657"/>
    <lineage>
        <taxon>Bacteria</taxon>
        <taxon>Bacillati</taxon>
        <taxon>Actinomycetota</taxon>
        <taxon>Actinomycetes</taxon>
        <taxon>Mycobacteriales</taxon>
        <taxon>Nocardiaceae</taxon>
        <taxon>Nocardia</taxon>
    </lineage>
</organism>
<name>A0ABR4ZFK9_9NOCA</name>
<dbReference type="RefSeq" id="WP_043670471.1">
    <property type="nucleotide sequence ID" value="NZ_BDCI01000007.1"/>
</dbReference>
<comment type="caution">
    <text evidence="1">The sequence shown here is derived from an EMBL/GenBank/DDBJ whole genome shotgun (WGS) entry which is preliminary data.</text>
</comment>
<gene>
    <name evidence="1" type="ORF">FG87_15395</name>
</gene>
<dbReference type="PANTHER" id="PTHR17985">
    <property type="entry name" value="SER/THR-RICH PROTEIN T10 IN DGCR REGION"/>
    <property type="match status" value="1"/>
</dbReference>
<dbReference type="PANTHER" id="PTHR17985:SF8">
    <property type="entry name" value="TRANSPORT AND GOLGI ORGANIZATION PROTEIN 2 HOMOLOG"/>
    <property type="match status" value="1"/>
</dbReference>
<dbReference type="Pfam" id="PF05742">
    <property type="entry name" value="TANGO2"/>
    <property type="match status" value="1"/>
</dbReference>
<protein>
    <recommendedName>
        <fullName evidence="3">NRDE family protein</fullName>
    </recommendedName>
</protein>
<evidence type="ECO:0000313" key="1">
    <source>
        <dbReference type="EMBL" id="KIA64046.1"/>
    </source>
</evidence>
<reference evidence="1 2" key="1">
    <citation type="journal article" date="2014" name="Int. J. Syst. Evol. Microbiol.">
        <title>Nocardia vulneris sp. nov., isolated from wounds of human patients in North America.</title>
        <authorList>
            <person name="Lasker B.A."/>
            <person name="Bell M."/>
            <person name="Klenk H.P."/>
            <person name="Sproer C."/>
            <person name="Schumann C."/>
            <person name="Schumann P."/>
            <person name="Brown J.M."/>
        </authorList>
    </citation>
    <scope>NUCLEOTIDE SEQUENCE [LARGE SCALE GENOMIC DNA]</scope>
    <source>
        <strain evidence="1 2">W9851</strain>
    </source>
</reference>
<keyword evidence="2" id="KW-1185">Reference proteome</keyword>
<dbReference type="Proteomes" id="UP000031364">
    <property type="component" value="Unassembled WGS sequence"/>
</dbReference>
<accession>A0ABR4ZFK9</accession>
<sequence>MCLVLIGWRAHPEYRLIVAANRDEFYTRPTESMRWWPELPGLLAGRDLGAKNKSAGDPPGTWLGLGATAPDQQEPLRPNRFATVTNVRNPKDERADARSRGALLMDFLRGSSQRRSGADFPGPEKYVLDVAAAPDDYNGYNLVVSDLDALWWHSNRSAAPPRELTPGFHGLSNAPFVSSVGPNPQDTDLTTPQPIWPKVRSGVADLRAVVASEPGAVARYFEVLADRTRAADAELPDTGVPKRMERRLSSRFIADGVHGTRASTVLLVREDGSFEMAERTFGRFGRPKGTVSMRGTLEMPA</sequence>
<evidence type="ECO:0008006" key="3">
    <source>
        <dbReference type="Google" id="ProtNLM"/>
    </source>
</evidence>